<comment type="subcellular location">
    <subcellularLocation>
        <location evidence="1">Cell membrane</location>
        <topology evidence="1">Multi-pass membrane protein</topology>
    </subcellularLocation>
</comment>
<feature type="transmembrane region" description="Helical" evidence="6">
    <location>
        <begin position="27"/>
        <end position="47"/>
    </location>
</feature>
<evidence type="ECO:0000256" key="4">
    <source>
        <dbReference type="ARBA" id="ARBA00022989"/>
    </source>
</evidence>
<organism evidence="7 8">
    <name type="scientific">Pseudomonas fluorescens</name>
    <dbReference type="NCBI Taxonomy" id="294"/>
    <lineage>
        <taxon>Bacteria</taxon>
        <taxon>Pseudomonadati</taxon>
        <taxon>Pseudomonadota</taxon>
        <taxon>Gammaproteobacteria</taxon>
        <taxon>Pseudomonadales</taxon>
        <taxon>Pseudomonadaceae</taxon>
        <taxon>Pseudomonas</taxon>
    </lineage>
</organism>
<dbReference type="GO" id="GO:0005886">
    <property type="term" value="C:plasma membrane"/>
    <property type="evidence" value="ECO:0007669"/>
    <property type="project" value="UniProtKB-SubCell"/>
</dbReference>
<sequence length="409" mass="45973">MTLASKFLLIFFLARFLEPGELGLYGLLAATIGYALYLLGFDFYTFTTREILKRERSEWGGLLKDQGALSLALYAIFLPLLSLVFVVGLLPWHVGVWFFALLVLEHLTQELGRLLIAISEQLLASVVLFLRSGVWAVAVTALMFIAPESRSLDYVLGAWTIGASAALLLGIYRLKTLKIGGWHKKIDWHWIAKGLKIAIPLLLATLAIRGVFTLDRYWFKDLAGLDILGAYVLFMGICNALTSFLDAGVFAFLYPGLISAFNKQDSDAFRLELRKLLFQTLLLTFAFVATAIMLIDPLIVWLNKPLYLEHQDLFQWLLLATGLYAVGMVPHYALYAQGQDRPIIHSHIASLICFIPITWLLSAHSPYLAVPIGLCSAFTLILLWKSWAFLTLTPVQFRLLKSRIEQDLN</sequence>
<evidence type="ECO:0000256" key="6">
    <source>
        <dbReference type="SAM" id="Phobius"/>
    </source>
</evidence>
<dbReference type="EMBL" id="CABVHB010000002">
    <property type="protein sequence ID" value="VVM43034.1"/>
    <property type="molecule type" value="Genomic_DNA"/>
</dbReference>
<accession>A0A5E6PHR1</accession>
<reference evidence="7 8" key="1">
    <citation type="submission" date="2019-09" db="EMBL/GenBank/DDBJ databases">
        <authorList>
            <person name="Chandra G."/>
            <person name="Truman W A."/>
        </authorList>
    </citation>
    <scope>NUCLEOTIDE SEQUENCE [LARGE SCALE GENOMIC DNA]</scope>
    <source>
        <strain evidence="7">PS673</strain>
    </source>
</reference>
<keyword evidence="3 6" id="KW-0812">Transmembrane</keyword>
<feature type="transmembrane region" description="Helical" evidence="6">
    <location>
        <begin position="195"/>
        <end position="212"/>
    </location>
</feature>
<feature type="transmembrane region" description="Helical" evidence="6">
    <location>
        <begin position="68"/>
        <end position="90"/>
    </location>
</feature>
<feature type="transmembrane region" description="Helical" evidence="6">
    <location>
        <begin position="128"/>
        <end position="146"/>
    </location>
</feature>
<feature type="transmembrane region" description="Helical" evidence="6">
    <location>
        <begin position="367"/>
        <end position="393"/>
    </location>
</feature>
<dbReference type="PANTHER" id="PTHR30250:SF11">
    <property type="entry name" value="O-ANTIGEN TRANSPORTER-RELATED"/>
    <property type="match status" value="1"/>
</dbReference>
<dbReference type="Proteomes" id="UP000344274">
    <property type="component" value="Unassembled WGS sequence"/>
</dbReference>
<feature type="transmembrane region" description="Helical" evidence="6">
    <location>
        <begin position="313"/>
        <end position="335"/>
    </location>
</feature>
<evidence type="ECO:0000313" key="8">
    <source>
        <dbReference type="Proteomes" id="UP000344274"/>
    </source>
</evidence>
<evidence type="ECO:0000313" key="7">
    <source>
        <dbReference type="EMBL" id="VVM43034.1"/>
    </source>
</evidence>
<feature type="transmembrane region" description="Helical" evidence="6">
    <location>
        <begin position="276"/>
        <end position="301"/>
    </location>
</feature>
<proteinExistence type="predicted"/>
<feature type="transmembrane region" description="Helical" evidence="6">
    <location>
        <begin position="342"/>
        <end position="361"/>
    </location>
</feature>
<feature type="transmembrane region" description="Helical" evidence="6">
    <location>
        <begin position="152"/>
        <end position="174"/>
    </location>
</feature>
<dbReference type="PANTHER" id="PTHR30250">
    <property type="entry name" value="PST FAMILY PREDICTED COLANIC ACID TRANSPORTER"/>
    <property type="match status" value="1"/>
</dbReference>
<dbReference type="InterPro" id="IPR002797">
    <property type="entry name" value="Polysacc_synth"/>
</dbReference>
<dbReference type="InterPro" id="IPR050833">
    <property type="entry name" value="Poly_Biosynth_Transport"/>
</dbReference>
<name>A0A5E6PHR1_PSEFL</name>
<protein>
    <recommendedName>
        <fullName evidence="9">Polysaccharide biosynthesis protein</fullName>
    </recommendedName>
</protein>
<dbReference type="AlphaFoldDB" id="A0A5E6PHR1"/>
<evidence type="ECO:0000256" key="5">
    <source>
        <dbReference type="ARBA" id="ARBA00023136"/>
    </source>
</evidence>
<evidence type="ECO:0008006" key="9">
    <source>
        <dbReference type="Google" id="ProtNLM"/>
    </source>
</evidence>
<gene>
    <name evidence="7" type="ORF">PS673_00355</name>
</gene>
<feature type="transmembrane region" description="Helical" evidence="6">
    <location>
        <begin position="232"/>
        <end position="255"/>
    </location>
</feature>
<evidence type="ECO:0000256" key="2">
    <source>
        <dbReference type="ARBA" id="ARBA00022475"/>
    </source>
</evidence>
<keyword evidence="4 6" id="KW-1133">Transmembrane helix</keyword>
<evidence type="ECO:0000256" key="3">
    <source>
        <dbReference type="ARBA" id="ARBA00022692"/>
    </source>
</evidence>
<evidence type="ECO:0000256" key="1">
    <source>
        <dbReference type="ARBA" id="ARBA00004651"/>
    </source>
</evidence>
<keyword evidence="5 6" id="KW-0472">Membrane</keyword>
<dbReference type="Pfam" id="PF01943">
    <property type="entry name" value="Polysacc_synt"/>
    <property type="match status" value="1"/>
</dbReference>
<keyword evidence="2" id="KW-1003">Cell membrane</keyword>
<feature type="transmembrane region" description="Helical" evidence="6">
    <location>
        <begin position="96"/>
        <end position="116"/>
    </location>
</feature>
<dbReference type="RefSeq" id="WP_223508666.1">
    <property type="nucleotide sequence ID" value="NZ_CABVHB010000002.1"/>
</dbReference>